<dbReference type="Proteomes" id="UP001500305">
    <property type="component" value="Unassembled WGS sequence"/>
</dbReference>
<name>A0ABN3DEE9_9ACTN</name>
<organism evidence="1 2">
    <name type="scientific">Kitasatospora cystarginea</name>
    <dbReference type="NCBI Taxonomy" id="58350"/>
    <lineage>
        <taxon>Bacteria</taxon>
        <taxon>Bacillati</taxon>
        <taxon>Actinomycetota</taxon>
        <taxon>Actinomycetes</taxon>
        <taxon>Kitasatosporales</taxon>
        <taxon>Streptomycetaceae</taxon>
        <taxon>Kitasatospora</taxon>
    </lineage>
</organism>
<gene>
    <name evidence="1" type="ORF">GCM10010430_05920</name>
</gene>
<proteinExistence type="predicted"/>
<evidence type="ECO:0000313" key="1">
    <source>
        <dbReference type="EMBL" id="GAA2228920.1"/>
    </source>
</evidence>
<sequence>MPKRAREALAVAGQRRFPFTMDQGLWTSWLCRGQVGQVGCGDPLGRATAWIGSDLARVKFELDL</sequence>
<keyword evidence="2" id="KW-1185">Reference proteome</keyword>
<reference evidence="1 2" key="1">
    <citation type="journal article" date="2019" name="Int. J. Syst. Evol. Microbiol.">
        <title>The Global Catalogue of Microorganisms (GCM) 10K type strain sequencing project: providing services to taxonomists for standard genome sequencing and annotation.</title>
        <authorList>
            <consortium name="The Broad Institute Genomics Platform"/>
            <consortium name="The Broad Institute Genome Sequencing Center for Infectious Disease"/>
            <person name="Wu L."/>
            <person name="Ma J."/>
        </authorList>
    </citation>
    <scope>NUCLEOTIDE SEQUENCE [LARGE SCALE GENOMIC DNA]</scope>
    <source>
        <strain evidence="1 2">JCM 7356</strain>
    </source>
</reference>
<comment type="caution">
    <text evidence="1">The sequence shown here is derived from an EMBL/GenBank/DDBJ whole genome shotgun (WGS) entry which is preliminary data.</text>
</comment>
<protein>
    <submittedName>
        <fullName evidence="1">Uncharacterized protein</fullName>
    </submittedName>
</protein>
<accession>A0ABN3DEE9</accession>
<evidence type="ECO:0000313" key="2">
    <source>
        <dbReference type="Proteomes" id="UP001500305"/>
    </source>
</evidence>
<dbReference type="EMBL" id="BAAATR010000002">
    <property type="protein sequence ID" value="GAA2228920.1"/>
    <property type="molecule type" value="Genomic_DNA"/>
</dbReference>